<dbReference type="EC" id="5.2.1.8" evidence="3"/>
<protein>
    <recommendedName>
        <fullName evidence="3">peptidylprolyl isomerase</fullName>
        <ecNumber evidence="3">5.2.1.8</ecNumber>
    </recommendedName>
</protein>
<evidence type="ECO:0000256" key="7">
    <source>
        <dbReference type="ARBA" id="ARBA00024849"/>
    </source>
</evidence>
<keyword evidence="8" id="KW-0175">Coiled coil</keyword>
<dbReference type="PANTHER" id="PTHR30560:SF3">
    <property type="entry name" value="TRIGGER FACTOR-LIKE PROTEIN TIG, CHLOROPLASTIC"/>
    <property type="match status" value="1"/>
</dbReference>
<dbReference type="SUPFAM" id="SSF109998">
    <property type="entry name" value="Triger factor/SurA peptide-binding domain-like"/>
    <property type="match status" value="1"/>
</dbReference>
<dbReference type="GO" id="GO:0015031">
    <property type="term" value="P:protein transport"/>
    <property type="evidence" value="ECO:0007669"/>
    <property type="project" value="InterPro"/>
</dbReference>
<dbReference type="Proteomes" id="UP001152484">
    <property type="component" value="Unassembled WGS sequence"/>
</dbReference>
<name>A0A9P0YUT3_CUSEU</name>
<dbReference type="NCBIfam" id="TIGR00115">
    <property type="entry name" value="tig"/>
    <property type="match status" value="1"/>
</dbReference>
<dbReference type="EMBL" id="CAMAPE010000010">
    <property type="protein sequence ID" value="CAH9076119.1"/>
    <property type="molecule type" value="Genomic_DNA"/>
</dbReference>
<evidence type="ECO:0000259" key="9">
    <source>
        <dbReference type="Pfam" id="PF05697"/>
    </source>
</evidence>
<dbReference type="InterPro" id="IPR008881">
    <property type="entry name" value="Trigger_fac_ribosome-bd_bac"/>
</dbReference>
<dbReference type="SUPFAM" id="SSF102735">
    <property type="entry name" value="Trigger factor ribosome-binding domain"/>
    <property type="match status" value="1"/>
</dbReference>
<keyword evidence="4" id="KW-0697">Rotamase</keyword>
<evidence type="ECO:0000256" key="5">
    <source>
        <dbReference type="ARBA" id="ARBA00023186"/>
    </source>
</evidence>
<dbReference type="FunFam" id="1.10.3120.10:FF:000004">
    <property type="entry name" value="Chloroplast trigger factor"/>
    <property type="match status" value="1"/>
</dbReference>
<evidence type="ECO:0000256" key="3">
    <source>
        <dbReference type="ARBA" id="ARBA00013194"/>
    </source>
</evidence>
<dbReference type="InterPro" id="IPR036611">
    <property type="entry name" value="Trigger_fac_ribosome-bd_sf"/>
</dbReference>
<proteinExistence type="inferred from homology"/>
<dbReference type="InterPro" id="IPR008880">
    <property type="entry name" value="Trigger_fac_C"/>
</dbReference>
<dbReference type="AlphaFoldDB" id="A0A9P0YUT3"/>
<evidence type="ECO:0000256" key="6">
    <source>
        <dbReference type="ARBA" id="ARBA00023235"/>
    </source>
</evidence>
<evidence type="ECO:0000259" key="10">
    <source>
        <dbReference type="Pfam" id="PF05698"/>
    </source>
</evidence>
<keyword evidence="5" id="KW-0143">Chaperone</keyword>
<comment type="function">
    <text evidence="7">Involved in protein export. Acts as a chaperone by maintaining the newly synthesized protein in an open conformation. Functions as a peptidyl-prolyl cis-trans isomerase.</text>
</comment>
<dbReference type="Gene3D" id="1.10.3120.10">
    <property type="entry name" value="Trigger factor, C-terminal domain"/>
    <property type="match status" value="1"/>
</dbReference>
<dbReference type="GO" id="GO:0051083">
    <property type="term" value="P:'de novo' cotranslational protein folding"/>
    <property type="evidence" value="ECO:0007669"/>
    <property type="project" value="TreeGrafter"/>
</dbReference>
<evidence type="ECO:0000256" key="8">
    <source>
        <dbReference type="SAM" id="Coils"/>
    </source>
</evidence>
<evidence type="ECO:0000313" key="12">
    <source>
        <dbReference type="Proteomes" id="UP001152484"/>
    </source>
</evidence>
<dbReference type="InterPro" id="IPR005215">
    <property type="entry name" value="Trig_fac"/>
</dbReference>
<dbReference type="Gene3D" id="3.10.50.40">
    <property type="match status" value="1"/>
</dbReference>
<dbReference type="PANTHER" id="PTHR30560">
    <property type="entry name" value="TRIGGER FACTOR CHAPERONE AND PEPTIDYL-PROLYL CIS/TRANS ISOMERASE"/>
    <property type="match status" value="1"/>
</dbReference>
<comment type="catalytic activity">
    <reaction evidence="1">
        <text>[protein]-peptidylproline (omega=180) = [protein]-peptidylproline (omega=0)</text>
        <dbReference type="Rhea" id="RHEA:16237"/>
        <dbReference type="Rhea" id="RHEA-COMP:10747"/>
        <dbReference type="Rhea" id="RHEA-COMP:10748"/>
        <dbReference type="ChEBI" id="CHEBI:83833"/>
        <dbReference type="ChEBI" id="CHEBI:83834"/>
        <dbReference type="EC" id="5.2.1.8"/>
    </reaction>
</comment>
<comment type="similarity">
    <text evidence="2">Belongs to the FKBP-type PPIase family. Tig subfamily.</text>
</comment>
<feature type="domain" description="Trigger factor C-terminal" evidence="10">
    <location>
        <begin position="377"/>
        <end position="534"/>
    </location>
</feature>
<accession>A0A9P0YUT3</accession>
<evidence type="ECO:0000256" key="1">
    <source>
        <dbReference type="ARBA" id="ARBA00000971"/>
    </source>
</evidence>
<gene>
    <name evidence="11" type="ORF">CEURO_LOCUS5708</name>
</gene>
<comment type="caution">
    <text evidence="11">The sequence shown here is derived from an EMBL/GenBank/DDBJ whole genome shotgun (WGS) entry which is preliminary data.</text>
</comment>
<dbReference type="InterPro" id="IPR037041">
    <property type="entry name" value="Trigger_fac_C_sf"/>
</dbReference>
<dbReference type="HAMAP" id="MF_00303">
    <property type="entry name" value="Trigger_factor_Tig"/>
    <property type="match status" value="1"/>
</dbReference>
<feature type="domain" description="Trigger factor ribosome-binding bacterial" evidence="9">
    <location>
        <begin position="97"/>
        <end position="245"/>
    </location>
</feature>
<dbReference type="FunFam" id="3.10.50.40:FF:000001">
    <property type="entry name" value="Trigger factor"/>
    <property type="match status" value="1"/>
</dbReference>
<dbReference type="GO" id="GO:0044183">
    <property type="term" value="F:protein folding chaperone"/>
    <property type="evidence" value="ECO:0007669"/>
    <property type="project" value="TreeGrafter"/>
</dbReference>
<keyword evidence="12" id="KW-1185">Reference proteome</keyword>
<evidence type="ECO:0000256" key="2">
    <source>
        <dbReference type="ARBA" id="ARBA00005464"/>
    </source>
</evidence>
<organism evidence="11 12">
    <name type="scientific">Cuscuta europaea</name>
    <name type="common">European dodder</name>
    <dbReference type="NCBI Taxonomy" id="41803"/>
    <lineage>
        <taxon>Eukaryota</taxon>
        <taxon>Viridiplantae</taxon>
        <taxon>Streptophyta</taxon>
        <taxon>Embryophyta</taxon>
        <taxon>Tracheophyta</taxon>
        <taxon>Spermatophyta</taxon>
        <taxon>Magnoliopsida</taxon>
        <taxon>eudicotyledons</taxon>
        <taxon>Gunneridae</taxon>
        <taxon>Pentapetalae</taxon>
        <taxon>asterids</taxon>
        <taxon>lamiids</taxon>
        <taxon>Solanales</taxon>
        <taxon>Convolvulaceae</taxon>
        <taxon>Cuscuteae</taxon>
        <taxon>Cuscuta</taxon>
        <taxon>Cuscuta subgen. Cuscuta</taxon>
    </lineage>
</organism>
<dbReference type="OrthoDB" id="3366at2759"/>
<dbReference type="Gene3D" id="3.30.70.1050">
    <property type="entry name" value="Trigger factor ribosome-binding domain"/>
    <property type="match status" value="1"/>
</dbReference>
<dbReference type="Pfam" id="PF05698">
    <property type="entry name" value="Trigger_C"/>
    <property type="match status" value="1"/>
</dbReference>
<feature type="coiled-coil region" evidence="8">
    <location>
        <begin position="484"/>
        <end position="518"/>
    </location>
</feature>
<dbReference type="InterPro" id="IPR027304">
    <property type="entry name" value="Trigger_fact/SurA_dom_sf"/>
</dbReference>
<evidence type="ECO:0000313" key="11">
    <source>
        <dbReference type="EMBL" id="CAH9076119.1"/>
    </source>
</evidence>
<dbReference type="GO" id="GO:0003755">
    <property type="term" value="F:peptidyl-prolyl cis-trans isomerase activity"/>
    <property type="evidence" value="ECO:0007669"/>
    <property type="project" value="UniProtKB-KW"/>
</dbReference>
<keyword evidence="6" id="KW-0413">Isomerase</keyword>
<dbReference type="SUPFAM" id="SSF54534">
    <property type="entry name" value="FKBP-like"/>
    <property type="match status" value="1"/>
</dbReference>
<sequence length="545" mass="61464">MEHCYRCAVSTPTSYHFKPSFPSALSSSLGLSSKAPIYHSKKQTILFTASLRAVCIPQFSFLELHSSCKKRWPPFVVSAAAAATDTVEDKLPAALQVIETKEPNSRVRLSVDVPPVVCEDCYKRVIKEFTKHSKVPGFRPGKSVPESILVSYVGKQNVQKATVESILKRTLPHALSSVTGSALEDSIRIATKFPDMEETYSSLKSLRYDVLLDVAPQIKWVPENGYKNIKVLVELDSDVDAQRIAEQELKRRHKALGALQIVSDRGLQDGDVAIIDISATTVVDEQIAKRIPAAESKGFNFDTEEGDKVLPGFLDSLIGIKCGETKSFPLVFPESWKQEDLRGVHAQFTVHCKELFYRDLPELNNSLAEKLIPGCTTIEDVKQSLWQRCQEVEQAAKEQATDNAILDQIQQMVEVDIPQSLFEEQGRQLYGAQLLEIQSNMKLNEQQLATLSSPKAVNEFLQTQKENITNIIKQNLALGDIFSRENLQVSIEELAEEVKNSTAEFQQLKQEYDEERMKEQVREVLERVKVLDWLREHAKIQYITR</sequence>
<dbReference type="Pfam" id="PF05697">
    <property type="entry name" value="Trigger_N"/>
    <property type="match status" value="1"/>
</dbReference>
<evidence type="ECO:0000256" key="4">
    <source>
        <dbReference type="ARBA" id="ARBA00023110"/>
    </source>
</evidence>
<dbReference type="InterPro" id="IPR046357">
    <property type="entry name" value="PPIase_dom_sf"/>
</dbReference>
<dbReference type="GO" id="GO:0043335">
    <property type="term" value="P:protein unfolding"/>
    <property type="evidence" value="ECO:0007669"/>
    <property type="project" value="TreeGrafter"/>
</dbReference>
<reference evidence="11" key="1">
    <citation type="submission" date="2022-07" db="EMBL/GenBank/DDBJ databases">
        <authorList>
            <person name="Macas J."/>
            <person name="Novak P."/>
            <person name="Neumann P."/>
        </authorList>
    </citation>
    <scope>NUCLEOTIDE SEQUENCE</scope>
</reference>
<dbReference type="FunFam" id="3.30.70.1050:FF:000004">
    <property type="entry name" value="Trigger factor"/>
    <property type="match status" value="1"/>
</dbReference>
<dbReference type="GO" id="GO:0043022">
    <property type="term" value="F:ribosome binding"/>
    <property type="evidence" value="ECO:0007669"/>
    <property type="project" value="TreeGrafter"/>
</dbReference>